<dbReference type="Pfam" id="PF00188">
    <property type="entry name" value="CAP"/>
    <property type="match status" value="1"/>
</dbReference>
<keyword evidence="2" id="KW-0964">Secreted</keyword>
<dbReference type="Gene3D" id="3.40.33.10">
    <property type="entry name" value="CAP"/>
    <property type="match status" value="1"/>
</dbReference>
<dbReference type="OrthoDB" id="414826at2759"/>
<dbReference type="InterPro" id="IPR035940">
    <property type="entry name" value="CAP_sf"/>
</dbReference>
<feature type="region of interest" description="Disordered" evidence="6">
    <location>
        <begin position="314"/>
        <end position="404"/>
    </location>
</feature>
<sequence>MLALVLLIIASCLAIQTEATTTASPAVTEAGNAAPGGSDNKAEPGKNSFETANYCDPSLCHKDLQHVACNETTELHDHCSLDAEIIKISPKVQRFLMRRFNELRDSVAKGGFNGLSPASRMGTLKWNPELAYLAEFNVKDCVLRHDECRNTNFTQNAGQTIGYRGIRGKVPELEDILRDIIGVWMRENAGTSVEHIMKYTEPENGSPKYNFVQIVLENAEFVGCAIVQQSRYGWFQTFFTCNYAHAPVEGSPVYESGQQAAQSCKSGVNPKYTHLCAESEVYEKVKTSGGNSSNAENKARTLAKRDFVMLNSKTEEAAPPVIQPRSETPAAEGGAAAPAADGAAAPAAAPAAEGGAAPPAETAVTPTVAGAAPGATPVAGDAPAAAPAAGATSGPGSPGGEEAHVEGLLEPKETPLDKAALERKFARFLALLKRAEMFHGRRKIVVISSNHEVEDDRVQQEGGQAESTTSTTERAISGRSGIMRRSIGSHVRGRSQNCVGRKNEGRGGGDCHRNAMDEMWYFNQRTGKCTKMKYLGCGGNKNRYCSLRHCQSSCP</sequence>
<dbReference type="SUPFAM" id="SSF57362">
    <property type="entry name" value="BPTI-like"/>
    <property type="match status" value="1"/>
</dbReference>
<dbReference type="EMBL" id="CH954181">
    <property type="protein sequence ID" value="EDV48031.1"/>
    <property type="molecule type" value="Genomic_DNA"/>
</dbReference>
<dbReference type="eggNOG" id="KOG3017">
    <property type="taxonomic scope" value="Eukaryota"/>
</dbReference>
<keyword evidence="10" id="KW-1185">Reference proteome</keyword>
<evidence type="ECO:0000256" key="6">
    <source>
        <dbReference type="SAM" id="MobiDB-lite"/>
    </source>
</evidence>
<dbReference type="HOGENOM" id="CLU_040098_0_0_1"/>
<dbReference type="InterPro" id="IPR050098">
    <property type="entry name" value="TFPI/VKTCI-like"/>
</dbReference>
<feature type="domain" description="BPTI/Kunitz inhibitor" evidence="8">
    <location>
        <begin position="498"/>
        <end position="554"/>
    </location>
</feature>
<dbReference type="InterPro" id="IPR036880">
    <property type="entry name" value="Kunitz_BPTI_sf"/>
</dbReference>
<dbReference type="GO" id="GO:0050829">
    <property type="term" value="P:defense response to Gram-negative bacterium"/>
    <property type="evidence" value="ECO:0007669"/>
    <property type="project" value="EnsemblMetazoa"/>
</dbReference>
<name>B3P2K9_DROER</name>
<dbReference type="AlphaFoldDB" id="B3P2K9"/>
<feature type="chain" id="PRO_5002795925" evidence="7">
    <location>
        <begin position="20"/>
        <end position="555"/>
    </location>
</feature>
<dbReference type="SMART" id="SM00198">
    <property type="entry name" value="SCP"/>
    <property type="match status" value="1"/>
</dbReference>
<dbReference type="CDD" id="cd05380">
    <property type="entry name" value="CAP_euk"/>
    <property type="match status" value="1"/>
</dbReference>
<keyword evidence="4" id="KW-0722">Serine protease inhibitor</keyword>
<evidence type="ECO:0000256" key="5">
    <source>
        <dbReference type="ARBA" id="ARBA00023157"/>
    </source>
</evidence>
<feature type="signal peptide" evidence="7">
    <location>
        <begin position="1"/>
        <end position="19"/>
    </location>
</feature>
<dbReference type="KEGG" id="der:6553078"/>
<evidence type="ECO:0000256" key="3">
    <source>
        <dbReference type="ARBA" id="ARBA00022690"/>
    </source>
</evidence>
<evidence type="ECO:0000256" key="7">
    <source>
        <dbReference type="SAM" id="SignalP"/>
    </source>
</evidence>
<organism evidence="9 10">
    <name type="scientific">Drosophila erecta</name>
    <name type="common">Fruit fly</name>
    <dbReference type="NCBI Taxonomy" id="7220"/>
    <lineage>
        <taxon>Eukaryota</taxon>
        <taxon>Metazoa</taxon>
        <taxon>Ecdysozoa</taxon>
        <taxon>Arthropoda</taxon>
        <taxon>Hexapoda</taxon>
        <taxon>Insecta</taxon>
        <taxon>Pterygota</taxon>
        <taxon>Neoptera</taxon>
        <taxon>Endopterygota</taxon>
        <taxon>Diptera</taxon>
        <taxon>Brachycera</taxon>
        <taxon>Muscomorpha</taxon>
        <taxon>Ephydroidea</taxon>
        <taxon>Drosophilidae</taxon>
        <taxon>Drosophila</taxon>
        <taxon>Sophophora</taxon>
    </lineage>
</organism>
<feature type="compositionally biased region" description="Low complexity" evidence="6">
    <location>
        <begin position="327"/>
        <end position="395"/>
    </location>
</feature>
<dbReference type="PANTHER" id="PTHR10083:SF217">
    <property type="entry name" value="BOOPHILIN-H2"/>
    <property type="match status" value="1"/>
</dbReference>
<reference evidence="9 10" key="1">
    <citation type="journal article" date="2007" name="Nature">
        <title>Evolution of genes and genomes on the Drosophila phylogeny.</title>
        <authorList>
            <consortium name="Drosophila 12 Genomes Consortium"/>
            <person name="Clark A.G."/>
            <person name="Eisen M.B."/>
            <person name="Smith D.R."/>
            <person name="Bergman C.M."/>
            <person name="Oliver B."/>
            <person name="Markow T.A."/>
            <person name="Kaufman T.C."/>
            <person name="Kellis M."/>
            <person name="Gelbart W."/>
            <person name="Iyer V.N."/>
            <person name="Pollard D.A."/>
            <person name="Sackton T.B."/>
            <person name="Larracuente A.M."/>
            <person name="Singh N.D."/>
            <person name="Abad J.P."/>
            <person name="Abt D.N."/>
            <person name="Adryan B."/>
            <person name="Aguade M."/>
            <person name="Akashi H."/>
            <person name="Anderson W.W."/>
            <person name="Aquadro C.F."/>
            <person name="Ardell D.H."/>
            <person name="Arguello R."/>
            <person name="Artieri C.G."/>
            <person name="Barbash D.A."/>
            <person name="Barker D."/>
            <person name="Barsanti P."/>
            <person name="Batterham P."/>
            <person name="Batzoglou S."/>
            <person name="Begun D."/>
            <person name="Bhutkar A."/>
            <person name="Blanco E."/>
            <person name="Bosak S.A."/>
            <person name="Bradley R.K."/>
            <person name="Brand A.D."/>
            <person name="Brent M.R."/>
            <person name="Brooks A.N."/>
            <person name="Brown R.H."/>
            <person name="Butlin R.K."/>
            <person name="Caggese C."/>
            <person name="Calvi B.R."/>
            <person name="Bernardo de Carvalho A."/>
            <person name="Caspi A."/>
            <person name="Castrezana S."/>
            <person name="Celniker S.E."/>
            <person name="Chang J.L."/>
            <person name="Chapple C."/>
            <person name="Chatterji S."/>
            <person name="Chinwalla A."/>
            <person name="Civetta A."/>
            <person name="Clifton S.W."/>
            <person name="Comeron J.M."/>
            <person name="Costello J.C."/>
            <person name="Coyne J.A."/>
            <person name="Daub J."/>
            <person name="David R.G."/>
            <person name="Delcher A.L."/>
            <person name="Delehaunty K."/>
            <person name="Do C.B."/>
            <person name="Ebling H."/>
            <person name="Edwards K."/>
            <person name="Eickbush T."/>
            <person name="Evans J.D."/>
            <person name="Filipski A."/>
            <person name="Findeiss S."/>
            <person name="Freyhult E."/>
            <person name="Fulton L."/>
            <person name="Fulton R."/>
            <person name="Garcia A.C."/>
            <person name="Gardiner A."/>
            <person name="Garfield D.A."/>
            <person name="Garvin B.E."/>
            <person name="Gibson G."/>
            <person name="Gilbert D."/>
            <person name="Gnerre S."/>
            <person name="Godfrey J."/>
            <person name="Good R."/>
            <person name="Gotea V."/>
            <person name="Gravely B."/>
            <person name="Greenberg A.J."/>
            <person name="Griffiths-Jones S."/>
            <person name="Gross S."/>
            <person name="Guigo R."/>
            <person name="Gustafson E.A."/>
            <person name="Haerty W."/>
            <person name="Hahn M.W."/>
            <person name="Halligan D.L."/>
            <person name="Halpern A.L."/>
            <person name="Halter G.M."/>
            <person name="Han M.V."/>
            <person name="Heger A."/>
            <person name="Hillier L."/>
            <person name="Hinrichs A.S."/>
            <person name="Holmes I."/>
            <person name="Hoskins R.A."/>
            <person name="Hubisz M.J."/>
            <person name="Hultmark D."/>
            <person name="Huntley M.A."/>
            <person name="Jaffe D.B."/>
            <person name="Jagadeeshan S."/>
            <person name="Jeck W.R."/>
            <person name="Johnson J."/>
            <person name="Jones C.D."/>
            <person name="Jordan W.C."/>
            <person name="Karpen G.H."/>
            <person name="Kataoka E."/>
            <person name="Keightley P.D."/>
            <person name="Kheradpour P."/>
            <person name="Kirkness E.F."/>
            <person name="Koerich L.B."/>
            <person name="Kristiansen K."/>
            <person name="Kudrna D."/>
            <person name="Kulathinal R.J."/>
            <person name="Kumar S."/>
            <person name="Kwok R."/>
            <person name="Lander E."/>
            <person name="Langley C.H."/>
            <person name="Lapoint R."/>
            <person name="Lazzaro B.P."/>
            <person name="Lee S.J."/>
            <person name="Levesque L."/>
            <person name="Li R."/>
            <person name="Lin C.F."/>
            <person name="Lin M.F."/>
            <person name="Lindblad-Toh K."/>
            <person name="Llopart A."/>
            <person name="Long M."/>
            <person name="Low L."/>
            <person name="Lozovsky E."/>
            <person name="Lu J."/>
            <person name="Luo M."/>
            <person name="Machado C.A."/>
            <person name="Makalowski W."/>
            <person name="Marzo M."/>
            <person name="Matsuda M."/>
            <person name="Matzkin L."/>
            <person name="McAllister B."/>
            <person name="McBride C.S."/>
            <person name="McKernan B."/>
            <person name="McKernan K."/>
            <person name="Mendez-Lago M."/>
            <person name="Minx P."/>
            <person name="Mollenhauer M.U."/>
            <person name="Montooth K."/>
            <person name="Mount S.M."/>
            <person name="Mu X."/>
            <person name="Myers E."/>
            <person name="Negre B."/>
            <person name="Newfeld S."/>
            <person name="Nielsen R."/>
            <person name="Noor M.A."/>
            <person name="O'Grady P."/>
            <person name="Pachter L."/>
            <person name="Papaceit M."/>
            <person name="Parisi M.J."/>
            <person name="Parisi M."/>
            <person name="Parts L."/>
            <person name="Pedersen J.S."/>
            <person name="Pesole G."/>
            <person name="Phillippy A.M."/>
            <person name="Ponting C.P."/>
            <person name="Pop M."/>
            <person name="Porcelli D."/>
            <person name="Powell J.R."/>
            <person name="Prohaska S."/>
            <person name="Pruitt K."/>
            <person name="Puig M."/>
            <person name="Quesneville H."/>
            <person name="Ram K.R."/>
            <person name="Rand D."/>
            <person name="Rasmussen M.D."/>
            <person name="Reed L.K."/>
            <person name="Reenan R."/>
            <person name="Reily A."/>
            <person name="Remington K.A."/>
            <person name="Rieger T.T."/>
            <person name="Ritchie M.G."/>
            <person name="Robin C."/>
            <person name="Rogers Y.H."/>
            <person name="Rohde C."/>
            <person name="Rozas J."/>
            <person name="Rubenfield M.J."/>
            <person name="Ruiz A."/>
            <person name="Russo S."/>
            <person name="Salzberg S.L."/>
            <person name="Sanchez-Gracia A."/>
            <person name="Saranga D.J."/>
            <person name="Sato H."/>
            <person name="Schaeffer S.W."/>
            <person name="Schatz M.C."/>
            <person name="Schlenke T."/>
            <person name="Schwartz R."/>
            <person name="Segarra C."/>
            <person name="Singh R.S."/>
            <person name="Sirot L."/>
            <person name="Sirota M."/>
            <person name="Sisneros N.B."/>
            <person name="Smith C.D."/>
            <person name="Smith T.F."/>
            <person name="Spieth J."/>
            <person name="Stage D.E."/>
            <person name="Stark A."/>
            <person name="Stephan W."/>
            <person name="Strausberg R.L."/>
            <person name="Strempel S."/>
            <person name="Sturgill D."/>
            <person name="Sutton G."/>
            <person name="Sutton G.G."/>
            <person name="Tao W."/>
            <person name="Teichmann S."/>
            <person name="Tobari Y.N."/>
            <person name="Tomimura Y."/>
            <person name="Tsolas J.M."/>
            <person name="Valente V.L."/>
            <person name="Venter E."/>
            <person name="Venter J.C."/>
            <person name="Vicario S."/>
            <person name="Vieira F.G."/>
            <person name="Vilella A.J."/>
            <person name="Villasante A."/>
            <person name="Walenz B."/>
            <person name="Wang J."/>
            <person name="Wasserman M."/>
            <person name="Watts T."/>
            <person name="Wilson D."/>
            <person name="Wilson R.K."/>
            <person name="Wing R.A."/>
            <person name="Wolfner M.F."/>
            <person name="Wong A."/>
            <person name="Wong G.K."/>
            <person name="Wu C.I."/>
            <person name="Wu G."/>
            <person name="Yamamoto D."/>
            <person name="Yang H.P."/>
            <person name="Yang S.P."/>
            <person name="Yorke J.A."/>
            <person name="Yoshida K."/>
            <person name="Zdobnov E."/>
            <person name="Zhang P."/>
            <person name="Zhang Y."/>
            <person name="Zimin A.V."/>
            <person name="Baldwin J."/>
            <person name="Abdouelleil A."/>
            <person name="Abdulkadir J."/>
            <person name="Abebe A."/>
            <person name="Abera B."/>
            <person name="Abreu J."/>
            <person name="Acer S.C."/>
            <person name="Aftuck L."/>
            <person name="Alexander A."/>
            <person name="An P."/>
            <person name="Anderson E."/>
            <person name="Anderson S."/>
            <person name="Arachi H."/>
            <person name="Azer M."/>
            <person name="Bachantsang P."/>
            <person name="Barry A."/>
            <person name="Bayul T."/>
            <person name="Berlin A."/>
            <person name="Bessette D."/>
            <person name="Bloom T."/>
            <person name="Blye J."/>
            <person name="Boguslavskiy L."/>
            <person name="Bonnet C."/>
            <person name="Boukhgalter B."/>
            <person name="Bourzgui I."/>
            <person name="Brown A."/>
            <person name="Cahill P."/>
            <person name="Channer S."/>
            <person name="Cheshatsang Y."/>
            <person name="Chuda L."/>
            <person name="Citroen M."/>
            <person name="Collymore A."/>
            <person name="Cooke P."/>
            <person name="Costello M."/>
            <person name="D'Aco K."/>
            <person name="Daza R."/>
            <person name="De Haan G."/>
            <person name="DeGray S."/>
            <person name="DeMaso C."/>
            <person name="Dhargay N."/>
            <person name="Dooley K."/>
            <person name="Dooley E."/>
            <person name="Doricent M."/>
            <person name="Dorje P."/>
            <person name="Dorjee K."/>
            <person name="Dupes A."/>
            <person name="Elong R."/>
            <person name="Falk J."/>
            <person name="Farina A."/>
            <person name="Faro S."/>
            <person name="Ferguson D."/>
            <person name="Fisher S."/>
            <person name="Foley C.D."/>
            <person name="Franke A."/>
            <person name="Friedrich D."/>
            <person name="Gadbois L."/>
            <person name="Gearin G."/>
            <person name="Gearin C.R."/>
            <person name="Giannoukos G."/>
            <person name="Goode T."/>
            <person name="Graham J."/>
            <person name="Grandbois E."/>
            <person name="Grewal S."/>
            <person name="Gyaltsen K."/>
            <person name="Hafez N."/>
            <person name="Hagos B."/>
            <person name="Hall J."/>
            <person name="Henson C."/>
            <person name="Hollinger A."/>
            <person name="Honan T."/>
            <person name="Huard M.D."/>
            <person name="Hughes L."/>
            <person name="Hurhula B."/>
            <person name="Husby M.E."/>
            <person name="Kamat A."/>
            <person name="Kanga B."/>
            <person name="Kashin S."/>
            <person name="Khazanovich D."/>
            <person name="Kisner P."/>
            <person name="Lance K."/>
            <person name="Lara M."/>
            <person name="Lee W."/>
            <person name="Lennon N."/>
            <person name="Letendre F."/>
            <person name="LeVine R."/>
            <person name="Lipovsky A."/>
            <person name="Liu X."/>
            <person name="Liu J."/>
            <person name="Liu S."/>
            <person name="Lokyitsang T."/>
            <person name="Lokyitsang Y."/>
            <person name="Lubonja R."/>
            <person name="Lui A."/>
            <person name="MacDonald P."/>
            <person name="Magnisalis V."/>
            <person name="Maru K."/>
            <person name="Matthews C."/>
            <person name="McCusker W."/>
            <person name="McDonough S."/>
            <person name="Mehta T."/>
            <person name="Meldrim J."/>
            <person name="Meneus L."/>
            <person name="Mihai O."/>
            <person name="Mihalev A."/>
            <person name="Mihova T."/>
            <person name="Mittelman R."/>
            <person name="Mlenga V."/>
            <person name="Montmayeur A."/>
            <person name="Mulrain L."/>
            <person name="Navidi A."/>
            <person name="Naylor J."/>
            <person name="Negash T."/>
            <person name="Nguyen T."/>
            <person name="Nguyen N."/>
            <person name="Nicol R."/>
            <person name="Norbu C."/>
            <person name="Norbu N."/>
            <person name="Novod N."/>
            <person name="O'Neill B."/>
            <person name="Osman S."/>
            <person name="Markiewicz E."/>
            <person name="Oyono O.L."/>
            <person name="Patti C."/>
            <person name="Phunkhang P."/>
            <person name="Pierre F."/>
            <person name="Priest M."/>
            <person name="Raghuraman S."/>
            <person name="Rege F."/>
            <person name="Reyes R."/>
            <person name="Rise C."/>
            <person name="Rogov P."/>
            <person name="Ross K."/>
            <person name="Ryan E."/>
            <person name="Settipalli S."/>
            <person name="Shea T."/>
            <person name="Sherpa N."/>
            <person name="Shi L."/>
            <person name="Shih D."/>
            <person name="Sparrow T."/>
            <person name="Spaulding J."/>
            <person name="Stalker J."/>
            <person name="Stange-Thomann N."/>
            <person name="Stavropoulos S."/>
            <person name="Stone C."/>
            <person name="Strader C."/>
            <person name="Tesfaye S."/>
            <person name="Thomson T."/>
            <person name="Thoulutsang Y."/>
            <person name="Thoulutsang D."/>
            <person name="Topham K."/>
            <person name="Topping I."/>
            <person name="Tsamla T."/>
            <person name="Vassiliev H."/>
            <person name="Vo A."/>
            <person name="Wangchuk T."/>
            <person name="Wangdi T."/>
            <person name="Weiand M."/>
            <person name="Wilkinson J."/>
            <person name="Wilson A."/>
            <person name="Yadav S."/>
            <person name="Young G."/>
            <person name="Yu Q."/>
            <person name="Zembek L."/>
            <person name="Zhong D."/>
            <person name="Zimmer A."/>
            <person name="Zwirko Z."/>
            <person name="Jaffe D.B."/>
            <person name="Alvarez P."/>
            <person name="Brockman W."/>
            <person name="Butler J."/>
            <person name="Chin C."/>
            <person name="Gnerre S."/>
            <person name="Grabherr M."/>
            <person name="Kleber M."/>
            <person name="Mauceli E."/>
            <person name="MacCallum I."/>
        </authorList>
    </citation>
    <scope>NUCLEOTIDE SEQUENCE [LARGE SCALE GENOMIC DNA]</scope>
    <source>
        <strain evidence="9 10">TSC#14021-0224.01</strain>
    </source>
</reference>
<dbReference type="GO" id="GO:0004867">
    <property type="term" value="F:serine-type endopeptidase inhibitor activity"/>
    <property type="evidence" value="ECO:0007669"/>
    <property type="project" value="UniProtKB-KW"/>
</dbReference>
<reference evidence="9 10" key="2">
    <citation type="journal article" date="2008" name="Bioinformatics">
        <title>Assembly reconciliation.</title>
        <authorList>
            <person name="Zimin A.V."/>
            <person name="Smith D.R."/>
            <person name="Sutton G."/>
            <person name="Yorke J.A."/>
        </authorList>
    </citation>
    <scope>NUCLEOTIDE SEQUENCE [LARGE SCALE GENOMIC DNA]</scope>
    <source>
        <strain evidence="9 10">TSC#14021-0224.01</strain>
    </source>
</reference>
<dbReference type="SMART" id="SM00131">
    <property type="entry name" value="KU"/>
    <property type="match status" value="1"/>
</dbReference>
<dbReference type="OMA" id="EMFHGRR"/>
<dbReference type="InterPro" id="IPR002223">
    <property type="entry name" value="Kunitz_BPTI"/>
</dbReference>
<dbReference type="Proteomes" id="UP000008711">
    <property type="component" value="Unassembled WGS sequence"/>
</dbReference>
<dbReference type="GO" id="GO:0005615">
    <property type="term" value="C:extracellular space"/>
    <property type="evidence" value="ECO:0007669"/>
    <property type="project" value="TreeGrafter"/>
</dbReference>
<evidence type="ECO:0000313" key="9">
    <source>
        <dbReference type="EMBL" id="EDV48031.1"/>
    </source>
</evidence>
<dbReference type="PANTHER" id="PTHR10083">
    <property type="entry name" value="KUNITZ-TYPE PROTEASE INHIBITOR-RELATED"/>
    <property type="match status" value="1"/>
</dbReference>
<proteinExistence type="predicted"/>
<evidence type="ECO:0000256" key="1">
    <source>
        <dbReference type="ARBA" id="ARBA00004613"/>
    </source>
</evidence>
<accession>B3P2K9</accession>
<evidence type="ECO:0000256" key="2">
    <source>
        <dbReference type="ARBA" id="ARBA00022525"/>
    </source>
</evidence>
<dbReference type="CDD" id="cd00109">
    <property type="entry name" value="Kunitz-type"/>
    <property type="match status" value="1"/>
</dbReference>
<gene>
    <name evidence="9" type="primary">Dere\GG13401</name>
    <name evidence="9" type="ORF">Dere_GG13401</name>
</gene>
<dbReference type="InterPro" id="IPR014044">
    <property type="entry name" value="CAP_dom"/>
</dbReference>
<dbReference type="PhylomeDB" id="B3P2K9"/>
<evidence type="ECO:0000256" key="4">
    <source>
        <dbReference type="ARBA" id="ARBA00022900"/>
    </source>
</evidence>
<evidence type="ECO:0000259" key="8">
    <source>
        <dbReference type="PROSITE" id="PS50279"/>
    </source>
</evidence>
<feature type="compositionally biased region" description="Polar residues" evidence="6">
    <location>
        <begin position="461"/>
        <end position="474"/>
    </location>
</feature>
<dbReference type="Gene3D" id="4.10.410.10">
    <property type="entry name" value="Pancreatic trypsin inhibitor Kunitz domain"/>
    <property type="match status" value="1"/>
</dbReference>
<protein>
    <submittedName>
        <fullName evidence="9">GG13401</fullName>
    </submittedName>
</protein>
<evidence type="ECO:0000313" key="10">
    <source>
        <dbReference type="Proteomes" id="UP000008711"/>
    </source>
</evidence>
<dbReference type="SUPFAM" id="SSF55797">
    <property type="entry name" value="PR-1-like"/>
    <property type="match status" value="1"/>
</dbReference>
<comment type="subcellular location">
    <subcellularLocation>
        <location evidence="1">Secreted</location>
    </subcellularLocation>
</comment>
<feature type="region of interest" description="Disordered" evidence="6">
    <location>
        <begin position="26"/>
        <end position="45"/>
    </location>
</feature>
<dbReference type="PROSITE" id="PS50279">
    <property type="entry name" value="BPTI_KUNITZ_2"/>
    <property type="match status" value="1"/>
</dbReference>
<keyword evidence="3" id="KW-0646">Protease inhibitor</keyword>
<keyword evidence="7" id="KW-0732">Signal</keyword>
<keyword evidence="5" id="KW-1015">Disulfide bond</keyword>
<dbReference type="Pfam" id="PF00014">
    <property type="entry name" value="Kunitz_BPTI"/>
    <property type="match status" value="1"/>
</dbReference>
<feature type="region of interest" description="Disordered" evidence="6">
    <location>
        <begin position="455"/>
        <end position="475"/>
    </location>
</feature>